<dbReference type="GO" id="GO:0005737">
    <property type="term" value="C:cytoplasm"/>
    <property type="evidence" value="ECO:0007669"/>
    <property type="project" value="TreeGrafter"/>
</dbReference>
<evidence type="ECO:0000313" key="9">
    <source>
        <dbReference type="EMBL" id="KJE89912.1"/>
    </source>
</evidence>
<dbReference type="UniPathway" id="UPA00251">
    <property type="reaction ID" value="UER00322"/>
</dbReference>
<dbReference type="EC" id="1.3.3.3" evidence="4"/>
<proteinExistence type="inferred from homology"/>
<dbReference type="Gene3D" id="3.40.1500.10">
    <property type="entry name" value="Coproporphyrinogen III oxidase, aerobic"/>
    <property type="match status" value="1"/>
</dbReference>
<dbReference type="SUPFAM" id="SSF102886">
    <property type="entry name" value="Coproporphyrinogen III oxidase"/>
    <property type="match status" value="1"/>
</dbReference>
<dbReference type="PANTHER" id="PTHR10755">
    <property type="entry name" value="COPROPORPHYRINOGEN III OXIDASE, MITOCHONDRIAL"/>
    <property type="match status" value="1"/>
</dbReference>
<evidence type="ECO:0000256" key="8">
    <source>
        <dbReference type="SAM" id="MobiDB-lite"/>
    </source>
</evidence>
<dbReference type="GO" id="GO:0006782">
    <property type="term" value="P:protoporphyrinogen IX biosynthetic process"/>
    <property type="evidence" value="ECO:0007669"/>
    <property type="project" value="UniProtKB-UniPathway"/>
</dbReference>
<dbReference type="EMBL" id="KE346361">
    <property type="protein sequence ID" value="KJE89912.1"/>
    <property type="molecule type" value="Genomic_DNA"/>
</dbReference>
<organism evidence="9 10">
    <name type="scientific">Capsaspora owczarzaki (strain ATCC 30864)</name>
    <dbReference type="NCBI Taxonomy" id="595528"/>
    <lineage>
        <taxon>Eukaryota</taxon>
        <taxon>Filasterea</taxon>
        <taxon>Capsaspora</taxon>
    </lineage>
</organism>
<dbReference type="NCBIfam" id="NF003727">
    <property type="entry name" value="PRK05330.1"/>
    <property type="match status" value="1"/>
</dbReference>
<dbReference type="RefSeq" id="XP_004349834.2">
    <property type="nucleotide sequence ID" value="XM_004349784.2"/>
</dbReference>
<evidence type="ECO:0000313" key="10">
    <source>
        <dbReference type="Proteomes" id="UP000008743"/>
    </source>
</evidence>
<evidence type="ECO:0000256" key="1">
    <source>
        <dbReference type="ARBA" id="ARBA00005168"/>
    </source>
</evidence>
<dbReference type="GO" id="GO:0004109">
    <property type="term" value="F:coproporphyrinogen oxidase activity"/>
    <property type="evidence" value="ECO:0007669"/>
    <property type="project" value="UniProtKB-EC"/>
</dbReference>
<sequence length="480" mass="53157">MQALRVVRRLPSSASFASVRRSASAHHSAMSLAPLSSSITSSASRSLSPWHGSETNRAVSSAATSSKSDSNHQEQQGNQRKEGPDYARLLVRGLAIGISGLTAFVAADRVLHPAAPLVVPGPAKSTETSGGKVVVAQEPAARFMAPPLTEDLEHKIAAALRDAAGDPDKLANVDMKLRMEDMVMRAQLAICRAMEDADGQATFKVDRWLRKEGGGGVSCVLTDGAVFEKAGVNVSVVHGILPAAAVREMRSRGKDLPADTSMPFFATGISCVMHPHNPMAPTVHFNYRYFEVTDPRTQQRQGWFGGGCDLTPSYLFEEDAKHFHATYKQVCDKHDPAFYPHFKKWCDDYFNITHRGERRGVGGIFFDDLDDRPRDKLFAFASDCAFAFEEAYLPIIMRRRNLPFTEEQKRWQQLRRGRYVEFNLVHDRGTKFGLATPGARIESILMSLPLTARWEYCHEPAPGSVEEELLAVLRSPKNWV</sequence>
<reference evidence="10" key="1">
    <citation type="submission" date="2011-02" db="EMBL/GenBank/DDBJ databases">
        <title>The Genome Sequence of Capsaspora owczarzaki ATCC 30864.</title>
        <authorList>
            <person name="Russ C."/>
            <person name="Cuomo C."/>
            <person name="Burger G."/>
            <person name="Gray M.W."/>
            <person name="Holland P.W.H."/>
            <person name="King N."/>
            <person name="Lang F.B.F."/>
            <person name="Roger A.J."/>
            <person name="Ruiz-Trillo I."/>
            <person name="Young S.K."/>
            <person name="Zeng Q."/>
            <person name="Gargeya S."/>
            <person name="Alvarado L."/>
            <person name="Berlin A."/>
            <person name="Chapman S.B."/>
            <person name="Chen Z."/>
            <person name="Freedman E."/>
            <person name="Gellesch M."/>
            <person name="Goldberg J."/>
            <person name="Griggs A."/>
            <person name="Gujja S."/>
            <person name="Heilman E."/>
            <person name="Heiman D."/>
            <person name="Howarth C."/>
            <person name="Mehta T."/>
            <person name="Neiman D."/>
            <person name="Pearson M."/>
            <person name="Roberts A."/>
            <person name="Saif S."/>
            <person name="Shea T."/>
            <person name="Shenoy N."/>
            <person name="Sisk P."/>
            <person name="Stolte C."/>
            <person name="Sykes S."/>
            <person name="White J."/>
            <person name="Yandava C."/>
            <person name="Haas B."/>
            <person name="Nusbaum C."/>
            <person name="Birren B."/>
        </authorList>
    </citation>
    <scope>NUCLEOTIDE SEQUENCE</scope>
    <source>
        <strain evidence="10">ATCC 30864</strain>
    </source>
</reference>
<dbReference type="PhylomeDB" id="A0A0D2VIU7"/>
<dbReference type="FunFam" id="3.40.1500.10:FF:000002">
    <property type="entry name" value="oxygen-dependent coproporphyrinogen-III oxidase, mitochondrial"/>
    <property type="match status" value="1"/>
</dbReference>
<dbReference type="InterPro" id="IPR018375">
    <property type="entry name" value="Coprogen_oxidase_CS"/>
</dbReference>
<dbReference type="FunCoup" id="A0A0D2VIU7">
    <property type="interactions" value="275"/>
</dbReference>
<feature type="compositionally biased region" description="Low complexity" evidence="8">
    <location>
        <begin position="58"/>
        <end position="68"/>
    </location>
</feature>
<dbReference type="PRINTS" id="PR00073">
    <property type="entry name" value="COPRGNOXDASE"/>
</dbReference>
<comment type="similarity">
    <text evidence="2">Belongs to the aerobic coproporphyrinogen-III oxidase family.</text>
</comment>
<evidence type="ECO:0000256" key="2">
    <source>
        <dbReference type="ARBA" id="ARBA00010644"/>
    </source>
</evidence>
<dbReference type="eggNOG" id="KOG1518">
    <property type="taxonomic scope" value="Eukaryota"/>
</dbReference>
<dbReference type="Proteomes" id="UP000008743">
    <property type="component" value="Unassembled WGS sequence"/>
</dbReference>
<comment type="subunit">
    <text evidence="3">Homodimer.</text>
</comment>
<keyword evidence="6" id="KW-0350">Heme biosynthesis</keyword>
<dbReference type="STRING" id="595528.A0A0D2VIU7"/>
<gene>
    <name evidence="9" type="ORF">CAOG_001314</name>
</gene>
<evidence type="ECO:0000256" key="5">
    <source>
        <dbReference type="ARBA" id="ARBA00023002"/>
    </source>
</evidence>
<accession>A0A0D2VIU7</accession>
<evidence type="ECO:0000256" key="3">
    <source>
        <dbReference type="ARBA" id="ARBA00011738"/>
    </source>
</evidence>
<dbReference type="Pfam" id="PF01218">
    <property type="entry name" value="Coprogen_oxidas"/>
    <property type="match status" value="1"/>
</dbReference>
<dbReference type="AlphaFoldDB" id="A0A0D2VIU7"/>
<dbReference type="OrthoDB" id="15318at2759"/>
<dbReference type="PANTHER" id="PTHR10755:SF0">
    <property type="entry name" value="OXYGEN-DEPENDENT COPROPORPHYRINOGEN-III OXIDASE, MITOCHONDRIAL"/>
    <property type="match status" value="1"/>
</dbReference>
<evidence type="ECO:0000256" key="7">
    <source>
        <dbReference type="ARBA" id="ARBA00023244"/>
    </source>
</evidence>
<dbReference type="InParanoid" id="A0A0D2VIU7"/>
<keyword evidence="10" id="KW-1185">Reference proteome</keyword>
<protein>
    <recommendedName>
        <fullName evidence="4">coproporphyrinogen oxidase</fullName>
        <ecNumber evidence="4">1.3.3.3</ecNumber>
    </recommendedName>
</protein>
<comment type="pathway">
    <text evidence="1">Porphyrin-containing compound metabolism; protoporphyrin-IX biosynthesis; protoporphyrinogen-IX from coproporphyrinogen-III (O2 route): step 1/1.</text>
</comment>
<feature type="region of interest" description="Disordered" evidence="8">
    <location>
        <begin position="43"/>
        <end position="84"/>
    </location>
</feature>
<evidence type="ECO:0000256" key="4">
    <source>
        <dbReference type="ARBA" id="ARBA00012869"/>
    </source>
</evidence>
<dbReference type="InterPro" id="IPR001260">
    <property type="entry name" value="Coprogen_oxidase_aer"/>
</dbReference>
<keyword evidence="7" id="KW-0627">Porphyrin biosynthesis</keyword>
<dbReference type="PROSITE" id="PS01021">
    <property type="entry name" value="COPROGEN_OXIDASE"/>
    <property type="match status" value="1"/>
</dbReference>
<evidence type="ECO:0000256" key="6">
    <source>
        <dbReference type="ARBA" id="ARBA00023133"/>
    </source>
</evidence>
<dbReference type="InterPro" id="IPR036406">
    <property type="entry name" value="Coprogen_oxidase_aer_sf"/>
</dbReference>
<keyword evidence="5" id="KW-0560">Oxidoreductase</keyword>
<name>A0A0D2VIU7_CAPO3</name>